<protein>
    <submittedName>
        <fullName evidence="3">Uncharacterized protein</fullName>
    </submittedName>
</protein>
<sequence>MILVPRRQKGPVGLQKGPIVRCIALGLRHRVIHHSRVFLSPKASYPGMPSPHFYFDKDEKPANYTPSETTAQPTTKSANRNADKSVEAGFWSLYLVPVIAGIAAFVVVACLITVCCLCAKRERKKRKVIEGEYKIVASTLTNITDSEDGCTYETLSMRDPTYNHGLKLPTRKQKGKIKGVTNPFSAMRRLLSEDGESTGSTDTTITYTTDYKRAQPLPAIPEAINNKDTVKAIDDYTEIGSDSVKDRARNEYHHLASSKRMQMDYVDGNPYDALRQSQILKYESDAKATGEYFVLESNNIDTNVAEAPTINQSDGYFCLEKVNRVNSESGLCKTNSQGVIIPTESVRALENNSEPRLSTENAERDPNVNSEIVISVNSEPKNPNTKSQQVEVSNRLSNTYFTLAKESDSNAKPTQTSLPSNEYLDLENAAGNSNRTSYLEASELQKHNYVDLVADFSHGQKTKVGSIPAYAQVKK</sequence>
<dbReference type="HOGENOM" id="CLU_575206_0_0_1"/>
<evidence type="ECO:0000313" key="3">
    <source>
        <dbReference type="EMBL" id="EKC41797.1"/>
    </source>
</evidence>
<dbReference type="InParanoid" id="K1QXX6"/>
<keyword evidence="2" id="KW-0812">Transmembrane</keyword>
<keyword evidence="2" id="KW-1133">Transmembrane helix</keyword>
<keyword evidence="2" id="KW-0472">Membrane</keyword>
<gene>
    <name evidence="3" type="ORF">CGI_10026415</name>
</gene>
<proteinExistence type="predicted"/>
<feature type="region of interest" description="Disordered" evidence="1">
    <location>
        <begin position="346"/>
        <end position="368"/>
    </location>
</feature>
<evidence type="ECO:0000256" key="2">
    <source>
        <dbReference type="SAM" id="Phobius"/>
    </source>
</evidence>
<feature type="transmembrane region" description="Helical" evidence="2">
    <location>
        <begin position="94"/>
        <end position="119"/>
    </location>
</feature>
<organism evidence="3">
    <name type="scientific">Magallana gigas</name>
    <name type="common">Pacific oyster</name>
    <name type="synonym">Crassostrea gigas</name>
    <dbReference type="NCBI Taxonomy" id="29159"/>
    <lineage>
        <taxon>Eukaryota</taxon>
        <taxon>Metazoa</taxon>
        <taxon>Spiralia</taxon>
        <taxon>Lophotrochozoa</taxon>
        <taxon>Mollusca</taxon>
        <taxon>Bivalvia</taxon>
        <taxon>Autobranchia</taxon>
        <taxon>Pteriomorphia</taxon>
        <taxon>Ostreida</taxon>
        <taxon>Ostreoidea</taxon>
        <taxon>Ostreidae</taxon>
        <taxon>Magallana</taxon>
    </lineage>
</organism>
<feature type="compositionally biased region" description="Polar residues" evidence="1">
    <location>
        <begin position="350"/>
        <end position="360"/>
    </location>
</feature>
<accession>K1QXX6</accession>
<reference evidence="3" key="1">
    <citation type="journal article" date="2012" name="Nature">
        <title>The oyster genome reveals stress adaptation and complexity of shell formation.</title>
        <authorList>
            <person name="Zhang G."/>
            <person name="Fang X."/>
            <person name="Guo X."/>
            <person name="Li L."/>
            <person name="Luo R."/>
            <person name="Xu F."/>
            <person name="Yang P."/>
            <person name="Zhang L."/>
            <person name="Wang X."/>
            <person name="Qi H."/>
            <person name="Xiong Z."/>
            <person name="Que H."/>
            <person name="Xie Y."/>
            <person name="Holland P.W."/>
            <person name="Paps J."/>
            <person name="Zhu Y."/>
            <person name="Wu F."/>
            <person name="Chen Y."/>
            <person name="Wang J."/>
            <person name="Peng C."/>
            <person name="Meng J."/>
            <person name="Yang L."/>
            <person name="Liu J."/>
            <person name="Wen B."/>
            <person name="Zhang N."/>
            <person name="Huang Z."/>
            <person name="Zhu Q."/>
            <person name="Feng Y."/>
            <person name="Mount A."/>
            <person name="Hedgecock D."/>
            <person name="Xu Z."/>
            <person name="Liu Y."/>
            <person name="Domazet-Loso T."/>
            <person name="Du Y."/>
            <person name="Sun X."/>
            <person name="Zhang S."/>
            <person name="Liu B."/>
            <person name="Cheng P."/>
            <person name="Jiang X."/>
            <person name="Li J."/>
            <person name="Fan D."/>
            <person name="Wang W."/>
            <person name="Fu W."/>
            <person name="Wang T."/>
            <person name="Wang B."/>
            <person name="Zhang J."/>
            <person name="Peng Z."/>
            <person name="Li Y."/>
            <person name="Li N."/>
            <person name="Wang J."/>
            <person name="Chen M."/>
            <person name="He Y."/>
            <person name="Tan F."/>
            <person name="Song X."/>
            <person name="Zheng Q."/>
            <person name="Huang R."/>
            <person name="Yang H."/>
            <person name="Du X."/>
            <person name="Chen L."/>
            <person name="Yang M."/>
            <person name="Gaffney P.M."/>
            <person name="Wang S."/>
            <person name="Luo L."/>
            <person name="She Z."/>
            <person name="Ming Y."/>
            <person name="Huang W."/>
            <person name="Zhang S."/>
            <person name="Huang B."/>
            <person name="Zhang Y."/>
            <person name="Qu T."/>
            <person name="Ni P."/>
            <person name="Miao G."/>
            <person name="Wang J."/>
            <person name="Wang Q."/>
            <person name="Steinberg C.E."/>
            <person name="Wang H."/>
            <person name="Li N."/>
            <person name="Qian L."/>
            <person name="Zhang G."/>
            <person name="Li Y."/>
            <person name="Yang H."/>
            <person name="Liu X."/>
            <person name="Wang J."/>
            <person name="Yin Y."/>
            <person name="Wang J."/>
        </authorList>
    </citation>
    <scope>NUCLEOTIDE SEQUENCE [LARGE SCALE GENOMIC DNA]</scope>
    <source>
        <strain evidence="3">05x7-T-G4-1.051#20</strain>
    </source>
</reference>
<name>K1QXX6_MAGGI</name>
<dbReference type="EMBL" id="JH816168">
    <property type="protein sequence ID" value="EKC41797.1"/>
    <property type="molecule type" value="Genomic_DNA"/>
</dbReference>
<evidence type="ECO:0000256" key="1">
    <source>
        <dbReference type="SAM" id="MobiDB-lite"/>
    </source>
</evidence>
<dbReference type="AlphaFoldDB" id="K1QXX6"/>